<evidence type="ECO:0000313" key="2">
    <source>
        <dbReference type="EMBL" id="SDJ06836.1"/>
    </source>
</evidence>
<organism evidence="2 3">
    <name type="scientific">Aneurinibacillus migulanus</name>
    <name type="common">Bacillus migulanus</name>
    <dbReference type="NCBI Taxonomy" id="47500"/>
    <lineage>
        <taxon>Bacteria</taxon>
        <taxon>Bacillati</taxon>
        <taxon>Bacillota</taxon>
        <taxon>Bacilli</taxon>
        <taxon>Bacillales</taxon>
        <taxon>Paenibacillaceae</taxon>
        <taxon>Aneurinibacillus group</taxon>
        <taxon>Aneurinibacillus</taxon>
    </lineage>
</organism>
<sequence>MKENQSGKMQNGKQKNCTSFDGEQFSTFILLIILIFLGFFGSRDIELPELPLR</sequence>
<keyword evidence="1" id="KW-0812">Transmembrane</keyword>
<dbReference type="GeneID" id="51990379"/>
<evidence type="ECO:0000313" key="3">
    <source>
        <dbReference type="Proteomes" id="UP000182836"/>
    </source>
</evidence>
<accession>A0A1G8QQ82</accession>
<dbReference type="AlphaFoldDB" id="A0A1G8QQ82"/>
<dbReference type="Proteomes" id="UP000182836">
    <property type="component" value="Unassembled WGS sequence"/>
</dbReference>
<feature type="transmembrane region" description="Helical" evidence="1">
    <location>
        <begin position="25"/>
        <end position="42"/>
    </location>
</feature>
<keyword evidence="1" id="KW-1133">Transmembrane helix</keyword>
<evidence type="ECO:0000256" key="1">
    <source>
        <dbReference type="SAM" id="Phobius"/>
    </source>
</evidence>
<dbReference type="EMBL" id="FNED01000011">
    <property type="protein sequence ID" value="SDJ06836.1"/>
    <property type="molecule type" value="Genomic_DNA"/>
</dbReference>
<gene>
    <name evidence="2" type="ORF">SAMN04487909_11188</name>
</gene>
<keyword evidence="1" id="KW-0472">Membrane</keyword>
<dbReference type="RefSeq" id="WP_158502463.1">
    <property type="nucleotide sequence ID" value="NZ_FNED01000011.1"/>
</dbReference>
<protein>
    <submittedName>
        <fullName evidence="2">Uncharacterized protein</fullName>
    </submittedName>
</protein>
<name>A0A1G8QQ82_ANEMI</name>
<reference evidence="2 3" key="1">
    <citation type="submission" date="2016-10" db="EMBL/GenBank/DDBJ databases">
        <authorList>
            <person name="de Groot N.N."/>
        </authorList>
    </citation>
    <scope>NUCLEOTIDE SEQUENCE [LARGE SCALE GENOMIC DNA]</scope>
    <source>
        <strain evidence="2 3">DSM 2895</strain>
    </source>
</reference>
<proteinExistence type="predicted"/>